<dbReference type="RefSeq" id="WP_256620175.1">
    <property type="nucleotide sequence ID" value="NZ_JANIBC010000015.1"/>
</dbReference>
<dbReference type="InterPro" id="IPR001466">
    <property type="entry name" value="Beta-lactam-related"/>
</dbReference>
<feature type="chain" id="PRO_5040867993" evidence="1">
    <location>
        <begin position="20"/>
        <end position="354"/>
    </location>
</feature>
<keyword evidence="4" id="KW-1185">Reference proteome</keyword>
<dbReference type="Pfam" id="PF00144">
    <property type="entry name" value="Beta-lactamase"/>
    <property type="match status" value="1"/>
</dbReference>
<evidence type="ECO:0000313" key="3">
    <source>
        <dbReference type="EMBL" id="MCQ8186269.1"/>
    </source>
</evidence>
<accession>A0A9X2RIQ0</accession>
<sequence length="354" mass="39527">MKTFLIAAGALAGSVTPLAAQGRWSDMSTLEEAIGKGEYGTVTSVLIMERGRTVYEGYFNGADAETLHNTRSVTKTITGMAVGAAVDEGLMTADTAAATFFTDIAPFDHPDPRKLDVTMQDLLTMSSILECDDNDNFSRGTEARMHNVEDWASFFWDLPIRGYPSWSEKPATAKYGRVFAYCSAGVEMAGWAVERASGETFQNYVQAKFFGPMGIERFEWQENGLGQAHKSGGLGLTTRGLAKFAEMQRRGGLHGRRRILSKSWTEEAVKPRVVADAERDIEYGYLWWLDSYETSNNRYTVQYMSGNGGNRVGVMPEHEVIFVITKTDYNQQDMHPKTNDLIENEIVPRLTKRR</sequence>
<dbReference type="SUPFAM" id="SSF56601">
    <property type="entry name" value="beta-lactamase/transpeptidase-like"/>
    <property type="match status" value="1"/>
</dbReference>
<dbReference type="Gene3D" id="3.40.710.10">
    <property type="entry name" value="DD-peptidase/beta-lactamase superfamily"/>
    <property type="match status" value="1"/>
</dbReference>
<dbReference type="InterPro" id="IPR012338">
    <property type="entry name" value="Beta-lactam/transpept-like"/>
</dbReference>
<protein>
    <submittedName>
        <fullName evidence="3">Beta-lactamase family protein</fullName>
    </submittedName>
</protein>
<name>A0A9X2RIQ0_9PROT</name>
<comment type="caution">
    <text evidence="3">The sequence shown here is derived from an EMBL/GenBank/DDBJ whole genome shotgun (WGS) entry which is preliminary data.</text>
</comment>
<organism evidence="3 4">
    <name type="scientific">Parvularcula maris</name>
    <dbReference type="NCBI Taxonomy" id="2965077"/>
    <lineage>
        <taxon>Bacteria</taxon>
        <taxon>Pseudomonadati</taxon>
        <taxon>Pseudomonadota</taxon>
        <taxon>Alphaproteobacteria</taxon>
        <taxon>Parvularculales</taxon>
        <taxon>Parvularculaceae</taxon>
        <taxon>Parvularcula</taxon>
    </lineage>
</organism>
<dbReference type="AlphaFoldDB" id="A0A9X2RIQ0"/>
<dbReference type="EMBL" id="JANIBC010000015">
    <property type="protein sequence ID" value="MCQ8186269.1"/>
    <property type="molecule type" value="Genomic_DNA"/>
</dbReference>
<feature type="domain" description="Beta-lactamase-related" evidence="2">
    <location>
        <begin position="44"/>
        <end position="331"/>
    </location>
</feature>
<gene>
    <name evidence="3" type="ORF">NOG11_12845</name>
</gene>
<evidence type="ECO:0000256" key="1">
    <source>
        <dbReference type="SAM" id="SignalP"/>
    </source>
</evidence>
<dbReference type="PANTHER" id="PTHR43283">
    <property type="entry name" value="BETA-LACTAMASE-RELATED"/>
    <property type="match status" value="1"/>
</dbReference>
<dbReference type="PANTHER" id="PTHR43283:SF7">
    <property type="entry name" value="BETA-LACTAMASE-RELATED DOMAIN-CONTAINING PROTEIN"/>
    <property type="match status" value="1"/>
</dbReference>
<feature type="signal peptide" evidence="1">
    <location>
        <begin position="1"/>
        <end position="19"/>
    </location>
</feature>
<reference evidence="3" key="1">
    <citation type="submission" date="2022-07" db="EMBL/GenBank/DDBJ databases">
        <title>Parvularcula maris sp. nov., an algicidal bacterium isolated from seawater.</title>
        <authorList>
            <person name="Li F."/>
        </authorList>
    </citation>
    <scope>NUCLEOTIDE SEQUENCE</scope>
    <source>
        <strain evidence="3">BGMRC 0090</strain>
    </source>
</reference>
<dbReference type="InterPro" id="IPR050789">
    <property type="entry name" value="Diverse_Enzym_Activities"/>
</dbReference>
<dbReference type="Proteomes" id="UP001142610">
    <property type="component" value="Unassembled WGS sequence"/>
</dbReference>
<evidence type="ECO:0000313" key="4">
    <source>
        <dbReference type="Proteomes" id="UP001142610"/>
    </source>
</evidence>
<proteinExistence type="predicted"/>
<keyword evidence="1" id="KW-0732">Signal</keyword>
<evidence type="ECO:0000259" key="2">
    <source>
        <dbReference type="Pfam" id="PF00144"/>
    </source>
</evidence>